<keyword evidence="6 8" id="KW-0342">GTP-binding</keyword>
<dbReference type="SUPFAM" id="SSF53448">
    <property type="entry name" value="Nucleotide-diphospho-sugar transferases"/>
    <property type="match status" value="1"/>
</dbReference>
<evidence type="ECO:0000256" key="2">
    <source>
        <dbReference type="ARBA" id="ARBA00022679"/>
    </source>
</evidence>
<name>A0ABY9KYU8_9BACI</name>
<comment type="similarity">
    <text evidence="8">Belongs to the MobA family.</text>
</comment>
<accession>A0ABY9KYU8</accession>
<keyword evidence="2 8" id="KW-0808">Transferase</keyword>
<dbReference type="EC" id="2.7.7.77" evidence="8"/>
<protein>
    <recommendedName>
        <fullName evidence="8">Probable molybdenum cofactor guanylyltransferase</fullName>
        <shortName evidence="8">MoCo guanylyltransferase</shortName>
        <ecNumber evidence="8">2.7.7.77</ecNumber>
    </recommendedName>
    <alternativeName>
        <fullName evidence="8">GTP:molybdopterin guanylyltransferase</fullName>
    </alternativeName>
    <alternativeName>
        <fullName evidence="8">Mo-MPT guanylyltransferase</fullName>
    </alternativeName>
    <alternativeName>
        <fullName evidence="8">Molybdopterin guanylyltransferase</fullName>
    </alternativeName>
    <alternativeName>
        <fullName evidence="8">Molybdopterin-guanine dinucleotide synthase</fullName>
        <shortName evidence="8">MGD synthase</shortName>
    </alternativeName>
</protein>
<keyword evidence="10" id="KW-0548">Nucleotidyltransferase</keyword>
<dbReference type="Gene3D" id="3.90.550.10">
    <property type="entry name" value="Spore Coat Polysaccharide Biosynthesis Protein SpsA, Chain A"/>
    <property type="match status" value="1"/>
</dbReference>
<keyword evidence="3 8" id="KW-0479">Metal-binding</keyword>
<dbReference type="PANTHER" id="PTHR19136:SF81">
    <property type="entry name" value="MOLYBDENUM COFACTOR GUANYLYLTRANSFERASE"/>
    <property type="match status" value="1"/>
</dbReference>
<comment type="subcellular location">
    <subcellularLocation>
        <location evidence="8">Cytoplasm</location>
    </subcellularLocation>
</comment>
<evidence type="ECO:0000313" key="11">
    <source>
        <dbReference type="Proteomes" id="UP001180087"/>
    </source>
</evidence>
<keyword evidence="1 8" id="KW-0963">Cytoplasm</keyword>
<dbReference type="EMBL" id="CP129113">
    <property type="protein sequence ID" value="WLV25931.1"/>
    <property type="molecule type" value="Genomic_DNA"/>
</dbReference>
<keyword evidence="7 8" id="KW-0501">Molybdenum cofactor biosynthesis</keyword>
<evidence type="ECO:0000256" key="3">
    <source>
        <dbReference type="ARBA" id="ARBA00022723"/>
    </source>
</evidence>
<comment type="domain">
    <text evidence="8">The N-terminal domain determines nucleotide recognition and specific binding, while the C-terminal domain determines the specific binding to the target protein.</text>
</comment>
<dbReference type="Proteomes" id="UP001180087">
    <property type="component" value="Chromosome"/>
</dbReference>
<evidence type="ECO:0000256" key="4">
    <source>
        <dbReference type="ARBA" id="ARBA00022741"/>
    </source>
</evidence>
<evidence type="ECO:0000256" key="1">
    <source>
        <dbReference type="ARBA" id="ARBA00022490"/>
    </source>
</evidence>
<feature type="binding site" evidence="8">
    <location>
        <position position="65"/>
    </location>
    <ligand>
        <name>GTP</name>
        <dbReference type="ChEBI" id="CHEBI:37565"/>
    </ligand>
</feature>
<sequence length="194" mass="21826">MRIVGAVLAGGASSRMGTDKSMLSIGGTPAIKHICTNLEKVVNELVLITHKPDQYDFLNIPVYQDVFPGKGPLAGLHSVMYHKPADAYLLAACDMPFLNQEVCEFLVKQLPGYDAVLPVYAGKRQPLAAVIGYKAFPVIQRMLEENQLKIGLLFEQIRTKEQCEFPFPDKVLVKHFFNMNHPHEYEKAKEYFTN</sequence>
<dbReference type="RefSeq" id="WP_348029721.1">
    <property type="nucleotide sequence ID" value="NZ_CP129113.1"/>
</dbReference>
<comment type="function">
    <text evidence="8">Transfers a GMP moiety from GTP to Mo-molybdopterin (Mo-MPT) cofactor (Moco or molybdenum cofactor) to form Mo-molybdopterin guanine dinucleotide (Mo-MGD) cofactor.</text>
</comment>
<dbReference type="HAMAP" id="MF_00316">
    <property type="entry name" value="MobA"/>
    <property type="match status" value="1"/>
</dbReference>
<feature type="binding site" evidence="8">
    <location>
        <begin position="8"/>
        <end position="10"/>
    </location>
    <ligand>
        <name>GTP</name>
        <dbReference type="ChEBI" id="CHEBI:37565"/>
    </ligand>
</feature>
<comment type="catalytic activity">
    <reaction evidence="8">
        <text>Mo-molybdopterin + GTP + H(+) = Mo-molybdopterin guanine dinucleotide + diphosphate</text>
        <dbReference type="Rhea" id="RHEA:34243"/>
        <dbReference type="ChEBI" id="CHEBI:15378"/>
        <dbReference type="ChEBI" id="CHEBI:33019"/>
        <dbReference type="ChEBI" id="CHEBI:37565"/>
        <dbReference type="ChEBI" id="CHEBI:71302"/>
        <dbReference type="ChEBI" id="CHEBI:71310"/>
        <dbReference type="EC" id="2.7.7.77"/>
    </reaction>
</comment>
<feature type="binding site" evidence="8">
    <location>
        <position position="94"/>
    </location>
    <ligand>
        <name>Mg(2+)</name>
        <dbReference type="ChEBI" id="CHEBI:18420"/>
    </ligand>
</feature>
<keyword evidence="11" id="KW-1185">Reference proteome</keyword>
<comment type="cofactor">
    <cofactor evidence="8">
        <name>Mg(2+)</name>
        <dbReference type="ChEBI" id="CHEBI:18420"/>
    </cofactor>
</comment>
<dbReference type="InterPro" id="IPR029044">
    <property type="entry name" value="Nucleotide-diphossugar_trans"/>
</dbReference>
<feature type="domain" description="MobA-like NTP transferase" evidence="9">
    <location>
        <begin position="5"/>
        <end position="148"/>
    </location>
</feature>
<dbReference type="InterPro" id="IPR013482">
    <property type="entry name" value="Molybde_CF_guanTrfase"/>
</dbReference>
<feature type="binding site" evidence="8">
    <location>
        <position position="20"/>
    </location>
    <ligand>
        <name>GTP</name>
        <dbReference type="ChEBI" id="CHEBI:37565"/>
    </ligand>
</feature>
<evidence type="ECO:0000256" key="5">
    <source>
        <dbReference type="ARBA" id="ARBA00022842"/>
    </source>
</evidence>
<gene>
    <name evidence="8" type="primary">mobA</name>
    <name evidence="10" type="ORF">QR721_06960</name>
</gene>
<dbReference type="Pfam" id="PF12804">
    <property type="entry name" value="NTP_transf_3"/>
    <property type="match status" value="1"/>
</dbReference>
<evidence type="ECO:0000256" key="8">
    <source>
        <dbReference type="HAMAP-Rule" id="MF_00316"/>
    </source>
</evidence>
<dbReference type="InterPro" id="IPR025877">
    <property type="entry name" value="MobA-like_NTP_Trfase"/>
</dbReference>
<evidence type="ECO:0000256" key="6">
    <source>
        <dbReference type="ARBA" id="ARBA00023134"/>
    </source>
</evidence>
<evidence type="ECO:0000256" key="7">
    <source>
        <dbReference type="ARBA" id="ARBA00023150"/>
    </source>
</evidence>
<feature type="binding site" evidence="8">
    <location>
        <position position="94"/>
    </location>
    <ligand>
        <name>GTP</name>
        <dbReference type="ChEBI" id="CHEBI:37565"/>
    </ligand>
</feature>
<proteinExistence type="inferred from homology"/>
<keyword evidence="5 8" id="KW-0460">Magnesium</keyword>
<evidence type="ECO:0000259" key="9">
    <source>
        <dbReference type="Pfam" id="PF12804"/>
    </source>
</evidence>
<keyword evidence="4 8" id="KW-0547">Nucleotide-binding</keyword>
<organism evidence="10 11">
    <name type="scientific">Aciduricibacillus chroicocephali</name>
    <dbReference type="NCBI Taxonomy" id="3054939"/>
    <lineage>
        <taxon>Bacteria</taxon>
        <taxon>Bacillati</taxon>
        <taxon>Bacillota</taxon>
        <taxon>Bacilli</taxon>
        <taxon>Bacillales</taxon>
        <taxon>Bacillaceae</taxon>
        <taxon>Aciduricibacillus</taxon>
    </lineage>
</organism>
<evidence type="ECO:0000313" key="10">
    <source>
        <dbReference type="EMBL" id="WLV25931.1"/>
    </source>
</evidence>
<reference evidence="10" key="1">
    <citation type="submission" date="2023-06" db="EMBL/GenBank/DDBJ databases">
        <title>A Treasure from Seagulls: Isolation and Description of Aciduricobacillus qingdaonensis gen. nov., sp. nov., a Rare Obligately Uric Acid-utilizing Member in the Family Bacillaceae.</title>
        <authorList>
            <person name="Liu W."/>
            <person name="Wang B."/>
        </authorList>
    </citation>
    <scope>NUCLEOTIDE SEQUENCE</scope>
    <source>
        <strain evidence="10">44XB</strain>
    </source>
</reference>
<dbReference type="GO" id="GO:0061603">
    <property type="term" value="F:molybdenum cofactor guanylyltransferase activity"/>
    <property type="evidence" value="ECO:0007669"/>
    <property type="project" value="UniProtKB-EC"/>
</dbReference>
<comment type="caution">
    <text evidence="8">Lacks conserved residue(s) required for the propagation of feature annotation.</text>
</comment>
<dbReference type="CDD" id="cd02503">
    <property type="entry name" value="MobA"/>
    <property type="match status" value="1"/>
</dbReference>
<dbReference type="PANTHER" id="PTHR19136">
    <property type="entry name" value="MOLYBDENUM COFACTOR GUANYLYLTRANSFERASE"/>
    <property type="match status" value="1"/>
</dbReference>